<comment type="caution">
    <text evidence="2">The sequence shown here is derived from an EMBL/GenBank/DDBJ whole genome shotgun (WGS) entry which is preliminary data.</text>
</comment>
<dbReference type="AlphaFoldDB" id="A0A818R979"/>
<evidence type="ECO:0000313" key="2">
    <source>
        <dbReference type="EMBL" id="CAF3653438.1"/>
    </source>
</evidence>
<dbReference type="GO" id="GO:0016491">
    <property type="term" value="F:oxidoreductase activity"/>
    <property type="evidence" value="ECO:0007669"/>
    <property type="project" value="InterPro"/>
</dbReference>
<reference evidence="2" key="1">
    <citation type="submission" date="2021-02" db="EMBL/GenBank/DDBJ databases">
        <authorList>
            <person name="Nowell W R."/>
        </authorList>
    </citation>
    <scope>NUCLEOTIDE SEQUENCE</scope>
</reference>
<evidence type="ECO:0000259" key="1">
    <source>
        <dbReference type="Pfam" id="PF08031"/>
    </source>
</evidence>
<dbReference type="Gene3D" id="3.30.465.10">
    <property type="match status" value="1"/>
</dbReference>
<gene>
    <name evidence="2" type="ORF">OXD698_LOCUS9155</name>
</gene>
<name>A0A818R979_9BILA</name>
<accession>A0A818R979</accession>
<feature type="domain" description="Berberine/berberine-like" evidence="1">
    <location>
        <begin position="94"/>
        <end position="116"/>
    </location>
</feature>
<sequence>MEYCQVHNFDVEPFLPSYFEKSQGGAYPHSPSNPLFPIVVQFGWQSELDDQVFINATQTVAEAILEAAIQDGQDLSGSKEILYPNYALDNTPLIKMYGKNLDRLKSIRQQWDPENVMYLTGGFKF</sequence>
<dbReference type="GO" id="GO:0050660">
    <property type="term" value="F:flavin adenine dinucleotide binding"/>
    <property type="evidence" value="ECO:0007669"/>
    <property type="project" value="InterPro"/>
</dbReference>
<dbReference type="Pfam" id="PF08031">
    <property type="entry name" value="BBE"/>
    <property type="match status" value="1"/>
</dbReference>
<protein>
    <recommendedName>
        <fullName evidence="1">Berberine/berberine-like domain-containing protein</fullName>
    </recommendedName>
</protein>
<dbReference type="InterPro" id="IPR012951">
    <property type="entry name" value="BBE"/>
</dbReference>
<dbReference type="Gene3D" id="3.40.462.20">
    <property type="match status" value="1"/>
</dbReference>
<dbReference type="InterPro" id="IPR016169">
    <property type="entry name" value="FAD-bd_PCMH_sub2"/>
</dbReference>
<proteinExistence type="predicted"/>
<dbReference type="EMBL" id="CAJOAZ010000457">
    <property type="protein sequence ID" value="CAF3653438.1"/>
    <property type="molecule type" value="Genomic_DNA"/>
</dbReference>
<organism evidence="2 3">
    <name type="scientific">Adineta steineri</name>
    <dbReference type="NCBI Taxonomy" id="433720"/>
    <lineage>
        <taxon>Eukaryota</taxon>
        <taxon>Metazoa</taxon>
        <taxon>Spiralia</taxon>
        <taxon>Gnathifera</taxon>
        <taxon>Rotifera</taxon>
        <taxon>Eurotatoria</taxon>
        <taxon>Bdelloidea</taxon>
        <taxon>Adinetida</taxon>
        <taxon>Adinetidae</taxon>
        <taxon>Adineta</taxon>
    </lineage>
</organism>
<dbReference type="Proteomes" id="UP000663844">
    <property type="component" value="Unassembled WGS sequence"/>
</dbReference>
<evidence type="ECO:0000313" key="3">
    <source>
        <dbReference type="Proteomes" id="UP000663844"/>
    </source>
</evidence>